<organism evidence="7 8">
    <name type="scientific">Clitoria ternatea</name>
    <name type="common">Butterfly pea</name>
    <dbReference type="NCBI Taxonomy" id="43366"/>
    <lineage>
        <taxon>Eukaryota</taxon>
        <taxon>Viridiplantae</taxon>
        <taxon>Streptophyta</taxon>
        <taxon>Embryophyta</taxon>
        <taxon>Tracheophyta</taxon>
        <taxon>Spermatophyta</taxon>
        <taxon>Magnoliopsida</taxon>
        <taxon>eudicotyledons</taxon>
        <taxon>Gunneridae</taxon>
        <taxon>Pentapetalae</taxon>
        <taxon>rosids</taxon>
        <taxon>fabids</taxon>
        <taxon>Fabales</taxon>
        <taxon>Fabaceae</taxon>
        <taxon>Papilionoideae</taxon>
        <taxon>50 kb inversion clade</taxon>
        <taxon>NPAAA clade</taxon>
        <taxon>indigoferoid/millettioid clade</taxon>
        <taxon>Phaseoleae</taxon>
        <taxon>Clitoria</taxon>
    </lineage>
</organism>
<evidence type="ECO:0000256" key="3">
    <source>
        <dbReference type="ARBA" id="ARBA00023163"/>
    </source>
</evidence>
<keyword evidence="8" id="KW-1185">Reference proteome</keyword>
<evidence type="ECO:0000256" key="4">
    <source>
        <dbReference type="PROSITE-ProRule" id="PRU00169"/>
    </source>
</evidence>
<protein>
    <recommendedName>
        <fullName evidence="6">Response regulatory domain-containing protein</fullName>
    </recommendedName>
</protein>
<feature type="domain" description="Response regulatory" evidence="6">
    <location>
        <begin position="20"/>
        <end position="154"/>
    </location>
</feature>
<dbReference type="Gene3D" id="3.40.50.2300">
    <property type="match status" value="1"/>
</dbReference>
<dbReference type="Proteomes" id="UP001359559">
    <property type="component" value="Unassembled WGS sequence"/>
</dbReference>
<evidence type="ECO:0000313" key="7">
    <source>
        <dbReference type="EMBL" id="KAK7292580.1"/>
    </source>
</evidence>
<feature type="region of interest" description="Disordered" evidence="5">
    <location>
        <begin position="281"/>
        <end position="303"/>
    </location>
</feature>
<evidence type="ECO:0000256" key="2">
    <source>
        <dbReference type="ARBA" id="ARBA00023015"/>
    </source>
</evidence>
<gene>
    <name evidence="7" type="ORF">RJT34_15431</name>
</gene>
<dbReference type="GO" id="GO:0000160">
    <property type="term" value="P:phosphorelay signal transduction system"/>
    <property type="evidence" value="ECO:0007669"/>
    <property type="project" value="UniProtKB-KW"/>
</dbReference>
<sequence length="487" mass="54438">MDAAKFKPIDFKSCLVPCIKILVVDSDLKCLQILSNMLCSLGNEEPTPSVNNFSDPAEELPRPFVTASQASQALSIFEEKKNELDLLVVEVDLPDMEIDEFTEKIRESSNIAYCLMTADNNAFSQSSLACKGATLYLKKPIMVHDLTDLWKFKTPKSKNNRMANENVRGSEEQETDKIVVTNSQECQPFMSKGEQNLQSAKRKEEELHDKGKEQAELLVPLRKQFNWSNDVLTKFMRAINVAGPDASPNQIQQLMNMPEVAIEGISSYLQRYRLFLAKASQVGRPPKTSKKPTSDSNLGQKHGCQINEDNKKCPLFIEKPGETCQYRQIYLCNCMQTFKQGSSGEVSNLEKNIGVPLQVQAVAHNTSGSGKFINYSDLVETFAGTGQVEKTTYGEVFNGEGFVYRVGDIAEQSELSTQLANGMFQQFTPLLSGPLLLPDEKEHGVFGVEAEKFDEILYPPRGTQMFSDQDLNRWLSSFPRNADDAVA</sequence>
<dbReference type="SUPFAM" id="SSF52172">
    <property type="entry name" value="CheY-like"/>
    <property type="match status" value="1"/>
</dbReference>
<dbReference type="EMBL" id="JAYKXN010000004">
    <property type="protein sequence ID" value="KAK7292580.1"/>
    <property type="molecule type" value="Genomic_DNA"/>
</dbReference>
<accession>A0AAN9PBF0</accession>
<dbReference type="PANTHER" id="PTHR43874:SF58">
    <property type="entry name" value="TWO-COMPONENT RESPONSE REGULATOR-LIKE APRR8-RELATED"/>
    <property type="match status" value="1"/>
</dbReference>
<dbReference type="Gene3D" id="1.10.10.60">
    <property type="entry name" value="Homeodomain-like"/>
    <property type="match status" value="1"/>
</dbReference>
<evidence type="ECO:0000256" key="1">
    <source>
        <dbReference type="ARBA" id="ARBA00023012"/>
    </source>
</evidence>
<reference evidence="7 8" key="1">
    <citation type="submission" date="2024-01" db="EMBL/GenBank/DDBJ databases">
        <title>The genomes of 5 underutilized Papilionoideae crops provide insights into root nodulation and disease resistance.</title>
        <authorList>
            <person name="Yuan L."/>
        </authorList>
    </citation>
    <scope>NUCLEOTIDE SEQUENCE [LARGE SCALE GENOMIC DNA]</scope>
    <source>
        <strain evidence="7">LY-2023</strain>
        <tissue evidence="7">Leaf</tissue>
    </source>
</reference>
<dbReference type="PROSITE" id="PS50110">
    <property type="entry name" value="RESPONSE_REGULATORY"/>
    <property type="match status" value="1"/>
</dbReference>
<comment type="caution">
    <text evidence="7">The sequence shown here is derived from an EMBL/GenBank/DDBJ whole genome shotgun (WGS) entry which is preliminary data.</text>
</comment>
<keyword evidence="3" id="KW-0804">Transcription</keyword>
<name>A0AAN9PBF0_CLITE</name>
<dbReference type="GO" id="GO:0009736">
    <property type="term" value="P:cytokinin-activated signaling pathway"/>
    <property type="evidence" value="ECO:0007669"/>
    <property type="project" value="InterPro"/>
</dbReference>
<dbReference type="InterPro" id="IPR011006">
    <property type="entry name" value="CheY-like_superfamily"/>
</dbReference>
<evidence type="ECO:0000256" key="5">
    <source>
        <dbReference type="SAM" id="MobiDB-lite"/>
    </source>
</evidence>
<dbReference type="AlphaFoldDB" id="A0AAN9PBF0"/>
<keyword evidence="2" id="KW-0805">Transcription regulation</keyword>
<proteinExistence type="predicted"/>
<dbReference type="InterPro" id="IPR045279">
    <property type="entry name" value="ARR-like"/>
</dbReference>
<dbReference type="InterPro" id="IPR001789">
    <property type="entry name" value="Sig_transdc_resp-reg_receiver"/>
</dbReference>
<dbReference type="PANTHER" id="PTHR43874">
    <property type="entry name" value="TWO-COMPONENT RESPONSE REGULATOR"/>
    <property type="match status" value="1"/>
</dbReference>
<comment type="caution">
    <text evidence="4">Lacks conserved residue(s) required for the propagation of feature annotation.</text>
</comment>
<evidence type="ECO:0000313" key="8">
    <source>
        <dbReference type="Proteomes" id="UP001359559"/>
    </source>
</evidence>
<evidence type="ECO:0000259" key="6">
    <source>
        <dbReference type="PROSITE" id="PS50110"/>
    </source>
</evidence>
<keyword evidence="1" id="KW-0902">Two-component regulatory system</keyword>